<keyword evidence="2" id="KW-0804">Transcription</keyword>
<dbReference type="OrthoDB" id="259769at2759"/>
<gene>
    <name evidence="3" type="ORF">HXX76_014075</name>
</gene>
<dbReference type="GO" id="GO:0003677">
    <property type="term" value="F:DNA binding"/>
    <property type="evidence" value="ECO:0007669"/>
    <property type="project" value="InterPro"/>
</dbReference>
<comment type="caution">
    <text evidence="3">The sequence shown here is derived from an EMBL/GenBank/DDBJ whole genome shotgun (WGS) entry which is preliminary data.</text>
</comment>
<protein>
    <submittedName>
        <fullName evidence="3">Uncharacterized protein</fullName>
    </submittedName>
</protein>
<reference evidence="3" key="1">
    <citation type="journal article" date="2020" name="bioRxiv">
        <title>Comparative genomics of Chlamydomonas.</title>
        <authorList>
            <person name="Craig R.J."/>
            <person name="Hasan A.R."/>
            <person name="Ness R.W."/>
            <person name="Keightley P.D."/>
        </authorList>
    </citation>
    <scope>NUCLEOTIDE SEQUENCE</scope>
    <source>
        <strain evidence="3">SAG 7.73</strain>
    </source>
</reference>
<evidence type="ECO:0000256" key="2">
    <source>
        <dbReference type="ARBA" id="ARBA00023163"/>
    </source>
</evidence>
<organism evidence="3 4">
    <name type="scientific">Chlamydomonas incerta</name>
    <dbReference type="NCBI Taxonomy" id="51695"/>
    <lineage>
        <taxon>Eukaryota</taxon>
        <taxon>Viridiplantae</taxon>
        <taxon>Chlorophyta</taxon>
        <taxon>core chlorophytes</taxon>
        <taxon>Chlorophyceae</taxon>
        <taxon>CS clade</taxon>
        <taxon>Chlamydomonadales</taxon>
        <taxon>Chlamydomonadaceae</taxon>
        <taxon>Chlamydomonas</taxon>
    </lineage>
</organism>
<dbReference type="EMBL" id="JAEHOC010000060">
    <property type="protein sequence ID" value="KAG2424917.1"/>
    <property type="molecule type" value="Genomic_DNA"/>
</dbReference>
<evidence type="ECO:0000313" key="4">
    <source>
        <dbReference type="Proteomes" id="UP000650467"/>
    </source>
</evidence>
<dbReference type="Proteomes" id="UP000650467">
    <property type="component" value="Unassembled WGS sequence"/>
</dbReference>
<proteinExistence type="predicted"/>
<dbReference type="GO" id="GO:0003899">
    <property type="term" value="F:DNA-directed RNA polymerase activity"/>
    <property type="evidence" value="ECO:0007669"/>
    <property type="project" value="InterPro"/>
</dbReference>
<dbReference type="AlphaFoldDB" id="A0A835VPZ4"/>
<evidence type="ECO:0000256" key="1">
    <source>
        <dbReference type="ARBA" id="ARBA00022478"/>
    </source>
</evidence>
<sequence length="586" mass="65054">MLMVDSDGSPKRAFWRLLQGLSPIRASWAPGASMNVYVQRLIDELSARQEASDPWTSAAPIASHISRARRDSSVLDRGMTDTLTVARSYQSSFIIPHICVALQLQDVELVKVCQDVARSRGWDTWENSDFNSAVKQLLQEIPPGGNRLPEKVERILHFVADMVLGRNSRLELYQACLEAPPPAGPFLDMASAFASGPEIYYGHHRFKHAIYAVQLDVLETLTPPIFVEDPARLAHFDKVASHVWPSGLQRSAKGALEGAIKGGHALLARHILRTCFSPASVRKPPFSRLLQLAVWRSEETMVEMMVEDFGWAVDGLRRGKGIVKETSLLGMVAKGDEEMARKWYREVVEKEACGAGKQRTATLEILFAVGAAHPALRDIAAGAVDACVRAAPSAGSGMLTRSKRVAKLWAAALAAAEEEMCFCCNTEDQEGLNSSVCISKREFSKEDTGYAAYLNEYVLQDPTLPRANTIKCANPECSKKPDEPNSVAYIKYDPVNLRNYDPSKYQSAPRLTPFERASVKGMRLEQLSHGAPTVLTDEEVEGLKDVSAVMEKEFALRKIPLMVLRTLPNQEKELWRFEDLVDLSRR</sequence>
<keyword evidence="1" id="KW-0240">DNA-directed RNA polymerase</keyword>
<keyword evidence="4" id="KW-1185">Reference proteome</keyword>
<dbReference type="SUPFAM" id="SSF63562">
    <property type="entry name" value="RPB6/omega subunit-like"/>
    <property type="match status" value="1"/>
</dbReference>
<dbReference type="GO" id="GO:0000428">
    <property type="term" value="C:DNA-directed RNA polymerase complex"/>
    <property type="evidence" value="ECO:0007669"/>
    <property type="project" value="UniProtKB-KW"/>
</dbReference>
<dbReference type="GO" id="GO:0006351">
    <property type="term" value="P:DNA-templated transcription"/>
    <property type="evidence" value="ECO:0007669"/>
    <property type="project" value="InterPro"/>
</dbReference>
<evidence type="ECO:0000313" key="3">
    <source>
        <dbReference type="EMBL" id="KAG2424917.1"/>
    </source>
</evidence>
<dbReference type="Gene3D" id="3.90.940.10">
    <property type="match status" value="1"/>
</dbReference>
<accession>A0A835VPZ4</accession>
<dbReference type="InterPro" id="IPR036161">
    <property type="entry name" value="RPB6/omega-like_sf"/>
</dbReference>
<name>A0A835VPZ4_CHLIN</name>